<feature type="region of interest" description="Disordered" evidence="3">
    <location>
        <begin position="224"/>
        <end position="251"/>
    </location>
</feature>
<evidence type="ECO:0000256" key="1">
    <source>
        <dbReference type="ARBA" id="ARBA00023054"/>
    </source>
</evidence>
<dbReference type="EMBL" id="KB742616">
    <property type="protein sequence ID" value="EOB06438.1"/>
    <property type="molecule type" value="Genomic_DNA"/>
</dbReference>
<protein>
    <submittedName>
        <fullName evidence="4">Rootletin</fullName>
    </submittedName>
</protein>
<proteinExistence type="predicted"/>
<sequence length="551" mass="60322">MSSLLSLQEENRILQQELSRLEDLLAQSRAERDELAIKYNAISERVGRLPARPHKSTRFGPKTHLPSISERCRGAHNVPVMETSAPGVLGLVLRDAQSIPVPPPWCSPRCLLFCTVAREALSRAQLEAEVARGERAALDEALAQVKALDSENSKKSRELEELQARVALEEQREEESRREAFGLRRKVVESEAGMEATRKESLMSPLPCCSVPGGPPPSFPIHLHPNHPASRGATEGEGTGTPGSSPDPDAATEPEVVRAALRDFLRELQDAQREREELRVQVCSLGQRLAEAEAERDGAGARALQLQKLVAESEEGDGGGFGVDSPRLLGFGCCKQVSSPCDEKMSMVKASEAKLEEDKRRLKEGLEAAESRGARLEQQRQALEDELQRARLALGEQQAEARVLQDRAELLQRQRREAERSSLRLEKDNSALKKTLEKLAREKLKTQEDSLRLAVQKGRLHRSLGTAEQELAEAQKHIQVLRGDGAGLLLGLAAAWGDAGARSGVLPGSFGLLPTLGPPSARFWGDPPATHPVALRQEQAAQEPRCHPSSI</sequence>
<dbReference type="AlphaFoldDB" id="R0M197"/>
<dbReference type="PANTHER" id="PTHR32083">
    <property type="entry name" value="CILIA AND FLAGELLA-ASSOCIATED PROTEIN 58-RELATED"/>
    <property type="match status" value="1"/>
</dbReference>
<feature type="region of interest" description="Disordered" evidence="3">
    <location>
        <begin position="523"/>
        <end position="551"/>
    </location>
</feature>
<feature type="coiled-coil region" evidence="2">
    <location>
        <begin position="121"/>
        <end position="179"/>
    </location>
</feature>
<feature type="coiled-coil region" evidence="2">
    <location>
        <begin position="4"/>
        <end position="45"/>
    </location>
</feature>
<feature type="coiled-coil region" evidence="2">
    <location>
        <begin position="261"/>
        <end position="309"/>
    </location>
</feature>
<dbReference type="PANTHER" id="PTHR32083:SF48">
    <property type="entry name" value="TRANS-GOLGI NETWORK-LOCALIZED SYP41-INTERACTING PROTEIN 1"/>
    <property type="match status" value="1"/>
</dbReference>
<name>R0M197_ANAPL</name>
<organism evidence="4 5">
    <name type="scientific">Anas platyrhynchos</name>
    <name type="common">Mallard</name>
    <name type="synonym">Anas boschas</name>
    <dbReference type="NCBI Taxonomy" id="8839"/>
    <lineage>
        <taxon>Eukaryota</taxon>
        <taxon>Metazoa</taxon>
        <taxon>Chordata</taxon>
        <taxon>Craniata</taxon>
        <taxon>Vertebrata</taxon>
        <taxon>Euteleostomi</taxon>
        <taxon>Archelosauria</taxon>
        <taxon>Archosauria</taxon>
        <taxon>Dinosauria</taxon>
        <taxon>Saurischia</taxon>
        <taxon>Theropoda</taxon>
        <taxon>Coelurosauria</taxon>
        <taxon>Aves</taxon>
        <taxon>Neognathae</taxon>
        <taxon>Galloanserae</taxon>
        <taxon>Anseriformes</taxon>
        <taxon>Anatidae</taxon>
        <taxon>Anatinae</taxon>
        <taxon>Anas</taxon>
    </lineage>
</organism>
<reference evidence="5" key="1">
    <citation type="journal article" date="2013" name="Nat. Genet.">
        <title>The duck genome and transcriptome provide insight into an avian influenza virus reservoir species.</title>
        <authorList>
            <person name="Huang Y."/>
            <person name="Li Y."/>
            <person name="Burt D.W."/>
            <person name="Chen H."/>
            <person name="Zhang Y."/>
            <person name="Qian W."/>
            <person name="Kim H."/>
            <person name="Gan S."/>
            <person name="Zhao Y."/>
            <person name="Li J."/>
            <person name="Yi K."/>
            <person name="Feng H."/>
            <person name="Zhu P."/>
            <person name="Li B."/>
            <person name="Liu Q."/>
            <person name="Fairley S."/>
            <person name="Magor K.E."/>
            <person name="Du Z."/>
            <person name="Hu X."/>
            <person name="Goodman L."/>
            <person name="Tafer H."/>
            <person name="Vignal A."/>
            <person name="Lee T."/>
            <person name="Kim K.W."/>
            <person name="Sheng Z."/>
            <person name="An Y."/>
            <person name="Searle S."/>
            <person name="Herrero J."/>
            <person name="Groenen M.A."/>
            <person name="Crooijmans R.P."/>
            <person name="Faraut T."/>
            <person name="Cai Q."/>
            <person name="Webster R.G."/>
            <person name="Aldridge J.R."/>
            <person name="Warren W.C."/>
            <person name="Bartschat S."/>
            <person name="Kehr S."/>
            <person name="Marz M."/>
            <person name="Stadler P.F."/>
            <person name="Smith J."/>
            <person name="Kraus R.H."/>
            <person name="Zhao Y."/>
            <person name="Ren L."/>
            <person name="Fei J."/>
            <person name="Morisson M."/>
            <person name="Kaiser P."/>
            <person name="Griffin D.K."/>
            <person name="Rao M."/>
            <person name="Pitel F."/>
            <person name="Wang J."/>
            <person name="Li N."/>
        </authorList>
    </citation>
    <scope>NUCLEOTIDE SEQUENCE [LARGE SCALE GENOMIC DNA]</scope>
</reference>
<evidence type="ECO:0000313" key="4">
    <source>
        <dbReference type="EMBL" id="EOB06438.1"/>
    </source>
</evidence>
<gene>
    <name evidence="4" type="ORF">Anapl_03441</name>
</gene>
<accession>R0M197</accession>
<evidence type="ECO:0000256" key="2">
    <source>
        <dbReference type="SAM" id="Coils"/>
    </source>
</evidence>
<dbReference type="Proteomes" id="UP000296049">
    <property type="component" value="Unassembled WGS sequence"/>
</dbReference>
<feature type="coiled-coil region" evidence="2">
    <location>
        <begin position="352"/>
        <end position="484"/>
    </location>
</feature>
<dbReference type="GO" id="GO:0005856">
    <property type="term" value="C:cytoskeleton"/>
    <property type="evidence" value="ECO:0007669"/>
    <property type="project" value="TreeGrafter"/>
</dbReference>
<keyword evidence="5" id="KW-1185">Reference proteome</keyword>
<keyword evidence="1 2" id="KW-0175">Coiled coil</keyword>
<evidence type="ECO:0000313" key="5">
    <source>
        <dbReference type="Proteomes" id="UP000296049"/>
    </source>
</evidence>
<evidence type="ECO:0000256" key="3">
    <source>
        <dbReference type="SAM" id="MobiDB-lite"/>
    </source>
</evidence>